<proteinExistence type="predicted"/>
<dbReference type="EMBL" id="BAAANN010000041">
    <property type="protein sequence ID" value="GAA1985184.1"/>
    <property type="molecule type" value="Genomic_DNA"/>
</dbReference>
<feature type="compositionally biased region" description="Polar residues" evidence="1">
    <location>
        <begin position="111"/>
        <end position="125"/>
    </location>
</feature>
<evidence type="ECO:0000313" key="3">
    <source>
        <dbReference type="Proteomes" id="UP001501116"/>
    </source>
</evidence>
<keyword evidence="3" id="KW-1185">Reference proteome</keyword>
<protein>
    <submittedName>
        <fullName evidence="2">Uncharacterized protein</fullName>
    </submittedName>
</protein>
<dbReference type="Proteomes" id="UP001501116">
    <property type="component" value="Unassembled WGS sequence"/>
</dbReference>
<gene>
    <name evidence="2" type="ORF">GCM10009754_73490</name>
</gene>
<name>A0ABN2SEK4_9PSEU</name>
<reference evidence="2 3" key="1">
    <citation type="journal article" date="2019" name="Int. J. Syst. Evol. Microbiol.">
        <title>The Global Catalogue of Microorganisms (GCM) 10K type strain sequencing project: providing services to taxonomists for standard genome sequencing and annotation.</title>
        <authorList>
            <consortium name="The Broad Institute Genomics Platform"/>
            <consortium name="The Broad Institute Genome Sequencing Center for Infectious Disease"/>
            <person name="Wu L."/>
            <person name="Ma J."/>
        </authorList>
    </citation>
    <scope>NUCLEOTIDE SEQUENCE [LARGE SCALE GENOMIC DNA]</scope>
    <source>
        <strain evidence="2 3">JCM 14545</strain>
    </source>
</reference>
<feature type="region of interest" description="Disordered" evidence="1">
    <location>
        <begin position="74"/>
        <end position="167"/>
    </location>
</feature>
<comment type="caution">
    <text evidence="2">The sequence shown here is derived from an EMBL/GenBank/DDBJ whole genome shotgun (WGS) entry which is preliminary data.</text>
</comment>
<evidence type="ECO:0000256" key="1">
    <source>
        <dbReference type="SAM" id="MobiDB-lite"/>
    </source>
</evidence>
<sequence>MHGGDATRAAGWEFRQTAHGLQRRSYSVLWNRRGGRRVRPGGSDIAKGRRTVPKYDFDALNYVAGKVDQLHEEFKKSKDKVAPEEGEHPFGTLRHPDDHDPAKPPVKPSPSDETANAYHSFSKGSQGEFEAGAKHMAATSQFLRDAARMMQEQDNASGDAIKKTAKG</sequence>
<organism evidence="2 3">
    <name type="scientific">Amycolatopsis minnesotensis</name>
    <dbReference type="NCBI Taxonomy" id="337894"/>
    <lineage>
        <taxon>Bacteria</taxon>
        <taxon>Bacillati</taxon>
        <taxon>Actinomycetota</taxon>
        <taxon>Actinomycetes</taxon>
        <taxon>Pseudonocardiales</taxon>
        <taxon>Pseudonocardiaceae</taxon>
        <taxon>Amycolatopsis</taxon>
    </lineage>
</organism>
<evidence type="ECO:0000313" key="2">
    <source>
        <dbReference type="EMBL" id="GAA1985184.1"/>
    </source>
</evidence>
<accession>A0ABN2SEK4</accession>
<feature type="compositionally biased region" description="Basic and acidic residues" evidence="1">
    <location>
        <begin position="74"/>
        <end position="102"/>
    </location>
</feature>